<evidence type="ECO:0000313" key="5">
    <source>
        <dbReference type="Proteomes" id="UP000472372"/>
    </source>
</evidence>
<dbReference type="GO" id="GO:0008270">
    <property type="term" value="F:zinc ion binding"/>
    <property type="evidence" value="ECO:0007669"/>
    <property type="project" value="InterPro"/>
</dbReference>
<evidence type="ECO:0000256" key="3">
    <source>
        <dbReference type="SAM" id="MobiDB-lite"/>
    </source>
</evidence>
<reference evidence="4" key="1">
    <citation type="submission" date="2021-02" db="EMBL/GenBank/DDBJ databases">
        <authorList>
            <person name="Syme A R."/>
            <person name="Syme A R."/>
            <person name="Moolhuijzen P."/>
        </authorList>
    </citation>
    <scope>NUCLEOTIDE SEQUENCE</scope>
    <source>
        <strain evidence="4">W1-1</strain>
    </source>
</reference>
<dbReference type="PROSITE" id="PS50048">
    <property type="entry name" value="ZN2_CY6_FUNGAL_2"/>
    <property type="match status" value="1"/>
</dbReference>
<proteinExistence type="predicted"/>
<dbReference type="PROSITE" id="PS00463">
    <property type="entry name" value="ZN2_CY6_FUNGAL_1"/>
    <property type="match status" value="1"/>
</dbReference>
<dbReference type="SUPFAM" id="SSF57701">
    <property type="entry name" value="Zn2/Cys6 DNA-binding domain"/>
    <property type="match status" value="1"/>
</dbReference>
<gene>
    <name evidence="4" type="ORF">PTTW11_00664</name>
</gene>
<dbReference type="SMART" id="SM00066">
    <property type="entry name" value="GAL4"/>
    <property type="match status" value="1"/>
</dbReference>
<evidence type="ECO:0000256" key="2">
    <source>
        <dbReference type="ARBA" id="ARBA00023242"/>
    </source>
</evidence>
<feature type="region of interest" description="Disordered" evidence="3">
    <location>
        <begin position="694"/>
        <end position="742"/>
    </location>
</feature>
<accession>A0A6S6VUW5</accession>
<evidence type="ECO:0000313" key="4">
    <source>
        <dbReference type="EMBL" id="CAE6998159.1"/>
    </source>
</evidence>
<protein>
    <submittedName>
        <fullName evidence="4">Uncharacterized protein</fullName>
    </submittedName>
</protein>
<dbReference type="GO" id="GO:0000981">
    <property type="term" value="F:DNA-binding transcription factor activity, RNA polymerase II-specific"/>
    <property type="evidence" value="ECO:0007669"/>
    <property type="project" value="InterPro"/>
</dbReference>
<dbReference type="EMBL" id="HG992977">
    <property type="protein sequence ID" value="CAE6998159.1"/>
    <property type="molecule type" value="Genomic_DNA"/>
</dbReference>
<feature type="region of interest" description="Disordered" evidence="3">
    <location>
        <begin position="815"/>
        <end position="874"/>
    </location>
</feature>
<dbReference type="PANTHER" id="PTHR47654">
    <property type="entry name" value="ZN(II)2CYS6 TRANSCRIPTION FACTOR (EUROFUNG)-RELATED"/>
    <property type="match status" value="1"/>
</dbReference>
<dbReference type="AlphaFoldDB" id="A0A6S6VUW5"/>
<dbReference type="Proteomes" id="UP000472372">
    <property type="component" value="Chromosome 1"/>
</dbReference>
<dbReference type="GO" id="GO:0006351">
    <property type="term" value="P:DNA-templated transcription"/>
    <property type="evidence" value="ECO:0007669"/>
    <property type="project" value="InterPro"/>
</dbReference>
<dbReference type="PANTHER" id="PTHR47654:SF5">
    <property type="entry name" value="TRANSCRIPTION FACTOR DOMAIN-CONTAINING PROTEIN"/>
    <property type="match status" value="1"/>
</dbReference>
<dbReference type="SMART" id="SM00906">
    <property type="entry name" value="Fungal_trans"/>
    <property type="match status" value="1"/>
</dbReference>
<organism evidence="4 5">
    <name type="scientific">Pyrenophora teres f. teres</name>
    <dbReference type="NCBI Taxonomy" id="97479"/>
    <lineage>
        <taxon>Eukaryota</taxon>
        <taxon>Fungi</taxon>
        <taxon>Dikarya</taxon>
        <taxon>Ascomycota</taxon>
        <taxon>Pezizomycotina</taxon>
        <taxon>Dothideomycetes</taxon>
        <taxon>Pleosporomycetidae</taxon>
        <taxon>Pleosporales</taxon>
        <taxon>Pleosporineae</taxon>
        <taxon>Pleosporaceae</taxon>
        <taxon>Pyrenophora</taxon>
    </lineage>
</organism>
<dbReference type="Pfam" id="PF04082">
    <property type="entry name" value="Fungal_trans"/>
    <property type="match status" value="1"/>
</dbReference>
<dbReference type="Gene3D" id="4.10.240.10">
    <property type="entry name" value="Zn(2)-C6 fungal-type DNA-binding domain"/>
    <property type="match status" value="1"/>
</dbReference>
<dbReference type="InterPro" id="IPR007219">
    <property type="entry name" value="XnlR_reg_dom"/>
</dbReference>
<evidence type="ECO:0000256" key="1">
    <source>
        <dbReference type="ARBA" id="ARBA00022723"/>
    </source>
</evidence>
<name>A0A6S6VUW5_9PLEO</name>
<keyword evidence="1" id="KW-0479">Metal-binding</keyword>
<dbReference type="CDD" id="cd00067">
    <property type="entry name" value="GAL4"/>
    <property type="match status" value="1"/>
</dbReference>
<dbReference type="InterPro" id="IPR036864">
    <property type="entry name" value="Zn2-C6_fun-type_DNA-bd_sf"/>
</dbReference>
<feature type="compositionally biased region" description="Polar residues" evidence="3">
    <location>
        <begin position="98"/>
        <end position="119"/>
    </location>
</feature>
<sequence length="874" mass="96822">MPAATRAPRVRADVVSKACTQCRKRKIKCSGERPRCVYCAKHGSDCHYDEERKDRLRGAIRRNQVLTQLLLDISGQLDEQGRKRVQDTLASFDGGTPPQLTLSRPNTSYSKRPRQTFSQDNEDAASLTSADGGEALVSASVGSNEDLDFIQEDLLQNEDADNSAGYCGRNSHPQWLRALEAKVEQPEGEPPNMPYGPPGESGQAFNQRAEALRERQQTNESRGTPQNSFSGYYFYLDHINIEIDIDDPHILPSAQTAERLFDYYSQAVHRPFKILDDLFENQMRAFCSRDRGYSVNVCPRWKATMNLVFAIGARYSHLIGADWRADDHDHLVYMSRAVHLLQLDSMRILMSRPDQALIRATGLLSFYYLTIGHVSKAWYMIGIAIRHAQAAGLHLRYEDATVDPKRRMALAQIWWALYSIECVLTTITGRPRTISAKDCTVPPPGTIGTDMQASYGNTPPNLSIASPSISRASGSSTGEAHTYTAVDAFDVAYAGLDILMSKIFSGLYSAKKSAKSWKSAQAQISSLSEELEAWALKSLSHGPSAAPSEHNLSREQLLLYLYYQNAKVCITRPCLCRLDLRIKGQSGESAHFNQKMAEGCIGAALAITSMLPDPPNPAWFYQNGPWWAAVHMIMQGLTVLLLELSIDGIHLTGDKSHVTSCVDKLIGWLQSMGTVDAVSKSAYDVVAKVLSRQKEKDAAEKQMPQPQPMTEDRQGYSPQGFSLEPQPQPQSQPEYFQSLAPDSMDTFWPGSNAFAGGAFFPQDNAGNFYPNDVPGTEFLNDPGAGLIEYGQPQMNLFYGNPYQMTFDNWEWDPAAFEGHDQDQGQGQIQGQSYTQGQSQSQQQNQSQGFQGQGFGQGFQGQQQNQGQGFGGGPL</sequence>
<feature type="compositionally biased region" description="Low complexity" evidence="3">
    <location>
        <begin position="823"/>
        <end position="849"/>
    </location>
</feature>
<feature type="region of interest" description="Disordered" evidence="3">
    <location>
        <begin position="89"/>
        <end position="127"/>
    </location>
</feature>
<feature type="compositionally biased region" description="Pro residues" evidence="3">
    <location>
        <begin position="188"/>
        <end position="197"/>
    </location>
</feature>
<feature type="region of interest" description="Disordered" evidence="3">
    <location>
        <begin position="184"/>
        <end position="226"/>
    </location>
</feature>
<dbReference type="CDD" id="cd12148">
    <property type="entry name" value="fungal_TF_MHR"/>
    <property type="match status" value="1"/>
</dbReference>
<keyword evidence="2" id="KW-0539">Nucleus</keyword>
<dbReference type="InterPro" id="IPR053230">
    <property type="entry name" value="Trans_reg_galc"/>
</dbReference>
<dbReference type="InterPro" id="IPR001138">
    <property type="entry name" value="Zn2Cys6_DnaBD"/>
</dbReference>
<dbReference type="GO" id="GO:0003677">
    <property type="term" value="F:DNA binding"/>
    <property type="evidence" value="ECO:0007669"/>
    <property type="project" value="InterPro"/>
</dbReference>
<dbReference type="Pfam" id="PF00172">
    <property type="entry name" value="Zn_clus"/>
    <property type="match status" value="1"/>
</dbReference>